<accession>A0AAD4XP98</accession>
<dbReference type="Pfam" id="PF00234">
    <property type="entry name" value="Tryp_alpha_amyl"/>
    <property type="match status" value="1"/>
</dbReference>
<comment type="caution">
    <text evidence="4">The sequence shown here is derived from an EMBL/GenBank/DDBJ whole genome shotgun (WGS) entry which is preliminary data.</text>
</comment>
<feature type="chain" id="PRO_5042154014" description="Non-specific lipid-transfer protein" evidence="2">
    <location>
        <begin position="30"/>
        <end position="121"/>
    </location>
</feature>
<dbReference type="Proteomes" id="UP001202328">
    <property type="component" value="Unassembled WGS sequence"/>
</dbReference>
<dbReference type="EMBL" id="JAJJMB010005364">
    <property type="protein sequence ID" value="KAI3939448.1"/>
    <property type="molecule type" value="Genomic_DNA"/>
</dbReference>
<dbReference type="Gene3D" id="1.10.110.10">
    <property type="entry name" value="Plant lipid-transfer and hydrophobic proteins"/>
    <property type="match status" value="1"/>
</dbReference>
<keyword evidence="5" id="KW-1185">Reference proteome</keyword>
<keyword evidence="1" id="KW-0813">Transport</keyword>
<keyword evidence="1" id="KW-0446">Lipid-binding</keyword>
<keyword evidence="2" id="KW-0732">Signal</keyword>
<evidence type="ECO:0000313" key="4">
    <source>
        <dbReference type="EMBL" id="KAI3939448.1"/>
    </source>
</evidence>
<dbReference type="CDD" id="cd01960">
    <property type="entry name" value="nsLTP1"/>
    <property type="match status" value="1"/>
</dbReference>
<dbReference type="AlphaFoldDB" id="A0AAD4XP98"/>
<evidence type="ECO:0000259" key="3">
    <source>
        <dbReference type="SMART" id="SM00499"/>
    </source>
</evidence>
<dbReference type="GO" id="GO:0008289">
    <property type="term" value="F:lipid binding"/>
    <property type="evidence" value="ECO:0007669"/>
    <property type="project" value="UniProtKB-KW"/>
</dbReference>
<name>A0AAD4XP98_9MAGN</name>
<sequence length="121" mass="12951">MMKTQGMVTSVLLVVVAAHLMIMTEPTEAFTCLDVAPNLAACISYLSGIDSRPSQICCGGVTRVRGMCVTTDDRRLACNCIKEVATRIRVIKESAVASLPIACNQPLPFPISTSFDCNSIP</sequence>
<evidence type="ECO:0000256" key="1">
    <source>
        <dbReference type="RuleBase" id="RU000628"/>
    </source>
</evidence>
<gene>
    <name evidence="4" type="ORF">MKW98_022316</name>
</gene>
<dbReference type="SUPFAM" id="SSF47699">
    <property type="entry name" value="Bifunctional inhibitor/lipid-transfer protein/seed storage 2S albumin"/>
    <property type="match status" value="1"/>
</dbReference>
<dbReference type="InterPro" id="IPR000528">
    <property type="entry name" value="Plant_nsLTP"/>
</dbReference>
<evidence type="ECO:0000256" key="2">
    <source>
        <dbReference type="SAM" id="SignalP"/>
    </source>
</evidence>
<protein>
    <recommendedName>
        <fullName evidence="1">Non-specific lipid-transfer protein</fullName>
    </recommendedName>
</protein>
<dbReference type="GO" id="GO:0006869">
    <property type="term" value="P:lipid transport"/>
    <property type="evidence" value="ECO:0007669"/>
    <property type="project" value="InterPro"/>
</dbReference>
<feature type="signal peptide" evidence="2">
    <location>
        <begin position="1"/>
        <end position="29"/>
    </location>
</feature>
<dbReference type="PANTHER" id="PTHR33076">
    <property type="entry name" value="NON-SPECIFIC LIPID-TRANSFER PROTEIN 2-RELATED"/>
    <property type="match status" value="1"/>
</dbReference>
<feature type="domain" description="Bifunctional inhibitor/plant lipid transfer protein/seed storage helical" evidence="3">
    <location>
        <begin position="32"/>
        <end position="117"/>
    </location>
</feature>
<comment type="function">
    <text evidence="1">Plant non-specific lipid-transfer proteins transfer phospholipids as well as galactolipids across membranes. May play a role in wax or cutin deposition in the cell walls of expanding epidermal cells and certain secretory tissues.</text>
</comment>
<organism evidence="4 5">
    <name type="scientific">Papaver atlanticum</name>
    <dbReference type="NCBI Taxonomy" id="357466"/>
    <lineage>
        <taxon>Eukaryota</taxon>
        <taxon>Viridiplantae</taxon>
        <taxon>Streptophyta</taxon>
        <taxon>Embryophyta</taxon>
        <taxon>Tracheophyta</taxon>
        <taxon>Spermatophyta</taxon>
        <taxon>Magnoliopsida</taxon>
        <taxon>Ranunculales</taxon>
        <taxon>Papaveraceae</taxon>
        <taxon>Papaveroideae</taxon>
        <taxon>Papaver</taxon>
    </lineage>
</organism>
<dbReference type="PRINTS" id="PR00382">
    <property type="entry name" value="LIPIDTRNSFER"/>
</dbReference>
<evidence type="ECO:0000313" key="5">
    <source>
        <dbReference type="Proteomes" id="UP001202328"/>
    </source>
</evidence>
<reference evidence="4" key="1">
    <citation type="submission" date="2022-04" db="EMBL/GenBank/DDBJ databases">
        <title>A functionally conserved STORR gene fusion in Papaver species that diverged 16.8 million years ago.</title>
        <authorList>
            <person name="Catania T."/>
        </authorList>
    </citation>
    <scope>NUCLEOTIDE SEQUENCE</scope>
    <source>
        <strain evidence="4">S-188037</strain>
    </source>
</reference>
<dbReference type="SMART" id="SM00499">
    <property type="entry name" value="AAI"/>
    <property type="match status" value="1"/>
</dbReference>
<dbReference type="InterPro" id="IPR036312">
    <property type="entry name" value="Bifun_inhib/LTP/seed_sf"/>
</dbReference>
<comment type="similarity">
    <text evidence="1">Belongs to the plant LTP family.</text>
</comment>
<proteinExistence type="inferred from homology"/>
<dbReference type="InterPro" id="IPR016140">
    <property type="entry name" value="Bifunc_inhib/LTP/seed_store"/>
</dbReference>